<evidence type="ECO:0000313" key="2">
    <source>
        <dbReference type="EMBL" id="CAL6023950.1"/>
    </source>
</evidence>
<proteinExistence type="predicted"/>
<dbReference type="Gene3D" id="3.40.50.300">
    <property type="entry name" value="P-loop containing nucleotide triphosphate hydrolases"/>
    <property type="match status" value="1"/>
</dbReference>
<reference evidence="2 3" key="2">
    <citation type="submission" date="2024-07" db="EMBL/GenBank/DDBJ databases">
        <authorList>
            <person name="Akdeniz Z."/>
        </authorList>
    </citation>
    <scope>NUCLEOTIDE SEQUENCE [LARGE SCALE GENOMIC DNA]</scope>
</reference>
<dbReference type="SUPFAM" id="SSF52540">
    <property type="entry name" value="P-loop containing nucleoside triphosphate hydrolases"/>
    <property type="match status" value="1"/>
</dbReference>
<dbReference type="AlphaFoldDB" id="A0AA86QJ90"/>
<dbReference type="CDD" id="cd00882">
    <property type="entry name" value="Ras_like_GTPase"/>
    <property type="match status" value="1"/>
</dbReference>
<dbReference type="EMBL" id="CAXDID020000094">
    <property type="protein sequence ID" value="CAL6023950.1"/>
    <property type="molecule type" value="Genomic_DNA"/>
</dbReference>
<dbReference type="Proteomes" id="UP001642409">
    <property type="component" value="Unassembled WGS sequence"/>
</dbReference>
<evidence type="ECO:0000313" key="3">
    <source>
        <dbReference type="Proteomes" id="UP001642409"/>
    </source>
</evidence>
<accession>A0AA86QJ90</accession>
<sequence>MKDVKIYQGAEARRTFRVTVIGTPKSGKSSLLYYFDKLENPIARMAGYFETARDEREISLQTASGVLKCVFIDNNIQDYSKATPEEWLKICETDCLICMCECLVPSVQNAVQLIKTFQKQKNCLIFLAANKSDDYDPDQITIGVLDGYASSVGAISIMCSIQQGLNMDHFQFLIADLLMNPRQKYQQVSQGPAIKEAKAKGKGCSAM</sequence>
<dbReference type="EMBL" id="CATOUU010000849">
    <property type="protein sequence ID" value="CAI9954632.1"/>
    <property type="molecule type" value="Genomic_DNA"/>
</dbReference>
<dbReference type="InterPro" id="IPR027417">
    <property type="entry name" value="P-loop_NTPase"/>
</dbReference>
<protein>
    <submittedName>
        <fullName evidence="1">Ras-like GTPase superfamily protein</fullName>
    </submittedName>
    <submittedName>
        <fullName evidence="2">Ras-like_GTPase superfamily protein</fullName>
    </submittedName>
</protein>
<comment type="caution">
    <text evidence="1">The sequence shown here is derived from an EMBL/GenBank/DDBJ whole genome shotgun (WGS) entry which is preliminary data.</text>
</comment>
<organism evidence="1">
    <name type="scientific">Hexamita inflata</name>
    <dbReference type="NCBI Taxonomy" id="28002"/>
    <lineage>
        <taxon>Eukaryota</taxon>
        <taxon>Metamonada</taxon>
        <taxon>Diplomonadida</taxon>
        <taxon>Hexamitidae</taxon>
        <taxon>Hexamitinae</taxon>
        <taxon>Hexamita</taxon>
    </lineage>
</organism>
<keyword evidence="3" id="KW-1185">Reference proteome</keyword>
<reference evidence="1" key="1">
    <citation type="submission" date="2023-06" db="EMBL/GenBank/DDBJ databases">
        <authorList>
            <person name="Kurt Z."/>
        </authorList>
    </citation>
    <scope>NUCLEOTIDE SEQUENCE</scope>
</reference>
<evidence type="ECO:0000313" key="1">
    <source>
        <dbReference type="EMBL" id="CAI9954632.1"/>
    </source>
</evidence>
<gene>
    <name evidence="2" type="ORF">HINF_LOCUS29384</name>
    <name evidence="1" type="ORF">HINF_LOCUS42277</name>
</gene>
<name>A0AA86QJ90_9EUKA</name>